<keyword evidence="4" id="KW-1185">Reference proteome</keyword>
<feature type="chain" id="PRO_5038463540" description="DUF732 domain-containing protein" evidence="2">
    <location>
        <begin position="21"/>
        <end position="144"/>
    </location>
</feature>
<dbReference type="STRING" id="455432.AWN90_41525"/>
<evidence type="ECO:0000313" key="3">
    <source>
        <dbReference type="EMBL" id="KZM71004.1"/>
    </source>
</evidence>
<dbReference type="EMBL" id="LWGR01000013">
    <property type="protein sequence ID" value="KZM71004.1"/>
    <property type="molecule type" value="Genomic_DNA"/>
</dbReference>
<evidence type="ECO:0000256" key="1">
    <source>
        <dbReference type="SAM" id="MobiDB-lite"/>
    </source>
</evidence>
<evidence type="ECO:0008006" key="5">
    <source>
        <dbReference type="Google" id="ProtNLM"/>
    </source>
</evidence>
<feature type="compositionally biased region" description="Pro residues" evidence="1">
    <location>
        <begin position="49"/>
        <end position="63"/>
    </location>
</feature>
<proteinExistence type="predicted"/>
<sequence>MKRLSATAAALGVLALVLTACGGHDNSSSAASGLRKNAPTSTATRSAAPPTPAAVPSPSPAPGTPASATPAGGATQPTSQTICRDFKAMDADAEKTVVEKVLADNPGSKLDGNPSLALGTAKLVCLASSEADVPVAVAIGVTPK</sequence>
<dbReference type="AlphaFoldDB" id="A0A164K3Z5"/>
<gene>
    <name evidence="3" type="ORF">AWN90_41525</name>
</gene>
<dbReference type="Proteomes" id="UP000076512">
    <property type="component" value="Unassembled WGS sequence"/>
</dbReference>
<reference evidence="3 4" key="1">
    <citation type="submission" date="2016-04" db="EMBL/GenBank/DDBJ databases">
        <authorList>
            <person name="Evans L.H."/>
            <person name="Alamgir A."/>
            <person name="Owens N."/>
            <person name="Weber N.D."/>
            <person name="Virtaneva K."/>
            <person name="Barbian K."/>
            <person name="Babar A."/>
            <person name="Rosenke K."/>
        </authorList>
    </citation>
    <scope>NUCLEOTIDE SEQUENCE [LARGE SCALE GENOMIC DNA]</scope>
    <source>
        <strain evidence="3 4">IFM 0406</strain>
    </source>
</reference>
<protein>
    <recommendedName>
        <fullName evidence="5">DUF732 domain-containing protein</fullName>
    </recommendedName>
</protein>
<feature type="region of interest" description="Disordered" evidence="1">
    <location>
        <begin position="26"/>
        <end position="80"/>
    </location>
</feature>
<organism evidence="3 4">
    <name type="scientific">Nocardia terpenica</name>
    <dbReference type="NCBI Taxonomy" id="455432"/>
    <lineage>
        <taxon>Bacteria</taxon>
        <taxon>Bacillati</taxon>
        <taxon>Actinomycetota</taxon>
        <taxon>Actinomycetes</taxon>
        <taxon>Mycobacteriales</taxon>
        <taxon>Nocardiaceae</taxon>
        <taxon>Nocardia</taxon>
    </lineage>
</organism>
<feature type="compositionally biased region" description="Low complexity" evidence="1">
    <location>
        <begin position="64"/>
        <end position="79"/>
    </location>
</feature>
<name>A0A164K3Z5_9NOCA</name>
<evidence type="ECO:0000313" key="4">
    <source>
        <dbReference type="Proteomes" id="UP000076512"/>
    </source>
</evidence>
<dbReference type="RefSeq" id="WP_067595000.1">
    <property type="nucleotide sequence ID" value="NZ_KV411304.1"/>
</dbReference>
<feature type="signal peptide" evidence="2">
    <location>
        <begin position="1"/>
        <end position="20"/>
    </location>
</feature>
<evidence type="ECO:0000256" key="2">
    <source>
        <dbReference type="SAM" id="SignalP"/>
    </source>
</evidence>
<dbReference type="OrthoDB" id="4570135at2"/>
<dbReference type="PROSITE" id="PS51257">
    <property type="entry name" value="PROKAR_LIPOPROTEIN"/>
    <property type="match status" value="1"/>
</dbReference>
<keyword evidence="2" id="KW-0732">Signal</keyword>
<comment type="caution">
    <text evidence="3">The sequence shown here is derived from an EMBL/GenBank/DDBJ whole genome shotgun (WGS) entry which is preliminary data.</text>
</comment>
<feature type="compositionally biased region" description="Low complexity" evidence="1">
    <location>
        <begin position="38"/>
        <end position="48"/>
    </location>
</feature>
<accession>A0A164K3Z5</accession>